<proteinExistence type="predicted"/>
<feature type="compositionally biased region" description="Polar residues" evidence="3">
    <location>
        <begin position="466"/>
        <end position="480"/>
    </location>
</feature>
<dbReference type="SUPFAM" id="SSF50978">
    <property type="entry name" value="WD40 repeat-like"/>
    <property type="match status" value="1"/>
</dbReference>
<feature type="compositionally biased region" description="Low complexity" evidence="3">
    <location>
        <begin position="483"/>
        <end position="492"/>
    </location>
</feature>
<dbReference type="GO" id="GO:0006367">
    <property type="term" value="P:transcription initiation at RNA polymerase II promoter"/>
    <property type="evidence" value="ECO:0007669"/>
    <property type="project" value="TreeGrafter"/>
</dbReference>
<dbReference type="GeneID" id="20037662"/>
<feature type="region of interest" description="Disordered" evidence="3">
    <location>
        <begin position="1"/>
        <end position="27"/>
    </location>
</feature>
<reference evidence="4 5" key="1">
    <citation type="submission" date="2013-02" db="EMBL/GenBank/DDBJ databases">
        <title>The Genome Sequence of Plasmodium inui San Antonio 1.</title>
        <authorList>
            <consortium name="The Broad Institute Genome Sequencing Platform"/>
            <consortium name="The Broad Institute Genome Sequencing Center for Infectious Disease"/>
            <person name="Neafsey D."/>
            <person name="Cheeseman I."/>
            <person name="Volkman S."/>
            <person name="Adams J."/>
            <person name="Walker B."/>
            <person name="Young S.K."/>
            <person name="Zeng Q."/>
            <person name="Gargeya S."/>
            <person name="Fitzgerald M."/>
            <person name="Haas B."/>
            <person name="Abouelleil A."/>
            <person name="Alvarado L."/>
            <person name="Arachchi H.M."/>
            <person name="Berlin A.M."/>
            <person name="Chapman S.B."/>
            <person name="Dewar J."/>
            <person name="Goldberg J."/>
            <person name="Griggs A."/>
            <person name="Gujja S."/>
            <person name="Hansen M."/>
            <person name="Howarth C."/>
            <person name="Imamovic A."/>
            <person name="Larimer J."/>
            <person name="McCowan C."/>
            <person name="Murphy C."/>
            <person name="Neiman D."/>
            <person name="Pearson M."/>
            <person name="Priest M."/>
            <person name="Roberts A."/>
            <person name="Saif S."/>
            <person name="Shea T."/>
            <person name="Sisk P."/>
            <person name="Sykes S."/>
            <person name="Wortman J."/>
            <person name="Nusbaum C."/>
            <person name="Birren B."/>
        </authorList>
    </citation>
    <scope>NUCLEOTIDE SEQUENCE [LARGE SCALE GENOMIC DNA]</scope>
    <source>
        <strain evidence="4 5">San Antonio 1</strain>
    </source>
</reference>
<feature type="region of interest" description="Disordered" evidence="3">
    <location>
        <begin position="461"/>
        <end position="492"/>
    </location>
</feature>
<dbReference type="Gene3D" id="2.130.10.10">
    <property type="entry name" value="YVTN repeat-like/Quinoprotein amine dehydrogenase"/>
    <property type="match status" value="2"/>
</dbReference>
<dbReference type="EMBL" id="KI965467">
    <property type="protein sequence ID" value="EUD67238.1"/>
    <property type="molecule type" value="Genomic_DNA"/>
</dbReference>
<dbReference type="Proteomes" id="UP000030640">
    <property type="component" value="Unassembled WGS sequence"/>
</dbReference>
<feature type="compositionally biased region" description="Low complexity" evidence="3">
    <location>
        <begin position="1"/>
        <end position="26"/>
    </location>
</feature>
<feature type="region of interest" description="Disordered" evidence="3">
    <location>
        <begin position="529"/>
        <end position="550"/>
    </location>
</feature>
<dbReference type="InterPro" id="IPR001680">
    <property type="entry name" value="WD40_rpt"/>
</dbReference>
<dbReference type="VEuPathDB" id="PlasmoDB:C922_02388"/>
<feature type="compositionally biased region" description="Polar residues" evidence="3">
    <location>
        <begin position="702"/>
        <end position="725"/>
    </location>
</feature>
<feature type="compositionally biased region" description="Polar residues" evidence="3">
    <location>
        <begin position="734"/>
        <end position="755"/>
    </location>
</feature>
<dbReference type="RefSeq" id="XP_008816209.1">
    <property type="nucleotide sequence ID" value="XM_008817987.1"/>
</dbReference>
<dbReference type="PANTHER" id="PTHR19879">
    <property type="entry name" value="TRANSCRIPTION INITIATION FACTOR TFIID"/>
    <property type="match status" value="1"/>
</dbReference>
<evidence type="ECO:0000256" key="1">
    <source>
        <dbReference type="ARBA" id="ARBA00004123"/>
    </source>
</evidence>
<keyword evidence="5" id="KW-1185">Reference proteome</keyword>
<dbReference type="InterPro" id="IPR036322">
    <property type="entry name" value="WD40_repeat_dom_sf"/>
</dbReference>
<dbReference type="SUPFAM" id="SSF160897">
    <property type="entry name" value="Taf5 N-terminal domain-like"/>
    <property type="match status" value="1"/>
</dbReference>
<evidence type="ECO:0000256" key="2">
    <source>
        <dbReference type="ARBA" id="ARBA00023242"/>
    </source>
</evidence>
<feature type="compositionally biased region" description="Basic and acidic residues" evidence="3">
    <location>
        <begin position="772"/>
        <end position="790"/>
    </location>
</feature>
<feature type="region of interest" description="Disordered" evidence="3">
    <location>
        <begin position="350"/>
        <end position="377"/>
    </location>
</feature>
<comment type="subcellular location">
    <subcellularLocation>
        <location evidence="1">Nucleus</location>
    </subcellularLocation>
</comment>
<name>W7A7G6_9APIC</name>
<feature type="region of interest" description="Disordered" evidence="3">
    <location>
        <begin position="702"/>
        <end position="803"/>
    </location>
</feature>
<feature type="compositionally biased region" description="Low complexity" evidence="3">
    <location>
        <begin position="353"/>
        <end position="367"/>
    </location>
</feature>
<organism evidence="4 5">
    <name type="scientific">Plasmodium inui San Antonio 1</name>
    <dbReference type="NCBI Taxonomy" id="1237626"/>
    <lineage>
        <taxon>Eukaryota</taxon>
        <taxon>Sar</taxon>
        <taxon>Alveolata</taxon>
        <taxon>Apicomplexa</taxon>
        <taxon>Aconoidasida</taxon>
        <taxon>Haemosporida</taxon>
        <taxon>Plasmodiidae</taxon>
        <taxon>Plasmodium</taxon>
        <taxon>Plasmodium (Plasmodium)</taxon>
    </lineage>
</organism>
<sequence length="1771" mass="199227">MNNNKNNNFSKNNGNNNENYNNIRNNSSGMVGSNWNVPPSIGGMSNVSGMNNASGMNNVNGMGKLHGNISKMHGNLKNMSSNINNLANNMKHSMSGYANGMPGGMSNIPGGMNSMSSGMNSIPSGMNTLSGGHGNISIMRSGAKPQMSNLNSKINISNSNMNMQTDMNLKSRIKMGSSDIANANRNMNSVFSKSNNNLRENIMNNLNYNYNNVNYNSMMKSNIEMNNKLVGGESVGKPPQDSNGANKNAENFANIFNSNKMVVQTNMNSKHYRNSDGTSMNRFCVKDMKNVESNMIPLNNKMNNVKDSQSRAMPQYREKDYLGNVYNKRDKYLLGKSEKDNFYISSKQLSGLSSGNPASGGADSSGPTSGGTGMSNASAHARNLKSLDGPPMYNPLNINPMGAKTNVNKVFTFSPNDKGNFHADVLGDAKINNQGKDAEYSHMNKTINMLFNEQANYGPYGVSNRHLGSSDNHQGSANPTENPPSSAKPFFAPSNILLDSKAYNRNVENLKEHQNENEDKQMRYNNLIEGNNPNKGPTPENASMAPSPFEKVNPKKQKMIVKTGHLSNSPIPSGVIPSSNNHANAPTNIDNADGYKFHMNKEKLNAKEASHFINPVNILKDHLKDNNKAKYTSVKGYTDHSKIMKEADQAKNVTPSMSRMESDLINKKGNDNDGTNTGATINMNKIRAYEEMKMNNNGVPFDKSGNNSAHFNGDPSNENNFNTIDLTGDAQRSPIGSSTPYSTGMYNMSSGNNAINGDETVTLGPYNQSAQTEHKGDAENLKKTEQVEEKKRKKKRDKKEEKGKYKNIEMTKIDKGGLFPFDQNFKGKKKNLDYNNYLYNLTESSEQGLFNSTTQSMLHTANGYMSSRGMNVTPSASMIRNIHMGMQIGAPMNASLKASLDASPNESLNASLNLPANIKDQNHLHNKRNFLFANYDRNKNAANVFVGKDKSILNRMDFLNEDDFRSSKMKKNFSDLYARGITPLTPEQMESDRKLIALTKLFGDVIDENDNVGSRTISDRLMENKPYSPTPFTFRNNAPHNLELLKNMPLDTLLNNLNIDRDVLDILKEKINNINRNINVTIRSAVSHEAIVEPKGERENFDLSKLITFFDDFINWYENNLIQIKLQLQNVSFCLLLEIFILILTNSYGHISDFKKKYLNKFSAYEPVTKFLSTCVYLSQVFEISLVRFKEKNAKHIVHMTKLGKKSLWQYLTVYGGISLYNLITTKIRIVEIEDHERNFNFFNSFVSANFLYNAKLDFPVMWSLPPIYMTKDEIVEDESKKPGCEKEENHYVPNESSDVFYYYKHILKVQKKNRLRVTKNRMPSMLYYCLNNCSDMTCAEISGLDGSFVATAHSNNIIKLWNIKQSQMNKIRKKKKGMEKINEVNINDTMRRRHEYLDENNATSIDLDYDNENDGICRLYGNIFNVTSLRFGESNKILLSGNVNGDVYLYSTISNKNYVKYVGGHTPIWSLDTAFLGYFFCSSEDDGNLRIYSTNRTYPFITYTYNCPANVSKYHYNSTLVACGYYDNYVHLYDVRVNSFIKRFKNNYPSNQGVTSLSFSKNGRLLSYAGGYTNNINVIDLAMDKFIDVEPQMAVSAEASHNDADYTQTSKPFDAYLDANFLNIRNEAPPNGRVPLGTDSHLYEDKILSIDFSYDNNLLVSMSCNNLIDFYNCSKASNEIKHSTEKKKIKLEKSQNRRNHPYVKLSKSYGVNYSNLMSAKFTPENVLLLFGKTYVPLRRSCVIYPHPCVCKIDILFCAFNLFADSLAPSC</sequence>
<dbReference type="SMART" id="SM00320">
    <property type="entry name" value="WD40"/>
    <property type="match status" value="6"/>
</dbReference>
<evidence type="ECO:0000256" key="3">
    <source>
        <dbReference type="SAM" id="MobiDB-lite"/>
    </source>
</evidence>
<keyword evidence="2" id="KW-0539">Nucleus</keyword>
<accession>W7A7G6</accession>
<dbReference type="GO" id="GO:0016251">
    <property type="term" value="F:RNA polymerase II general transcription initiation factor activity"/>
    <property type="evidence" value="ECO:0007669"/>
    <property type="project" value="TreeGrafter"/>
</dbReference>
<dbReference type="InterPro" id="IPR037264">
    <property type="entry name" value="TFIID_NTD2_sf"/>
</dbReference>
<gene>
    <name evidence="4" type="ORF">C922_02388</name>
</gene>
<dbReference type="InterPro" id="IPR015943">
    <property type="entry name" value="WD40/YVTN_repeat-like_dom_sf"/>
</dbReference>
<dbReference type="OrthoDB" id="10266330at2759"/>
<protein>
    <submittedName>
        <fullName evidence="4">Uncharacterized protein</fullName>
    </submittedName>
</protein>
<evidence type="ECO:0000313" key="4">
    <source>
        <dbReference type="EMBL" id="EUD67238.1"/>
    </source>
</evidence>
<evidence type="ECO:0000313" key="5">
    <source>
        <dbReference type="Proteomes" id="UP000030640"/>
    </source>
</evidence>
<dbReference type="GO" id="GO:0005669">
    <property type="term" value="C:transcription factor TFIID complex"/>
    <property type="evidence" value="ECO:0007669"/>
    <property type="project" value="TreeGrafter"/>
</dbReference>
<dbReference type="PANTHER" id="PTHR19879:SF1">
    <property type="entry name" value="CANNONBALL-RELATED"/>
    <property type="match status" value="1"/>
</dbReference>